<accession>A0A4C1VK69</accession>
<organism evidence="1 2">
    <name type="scientific">Eumeta variegata</name>
    <name type="common">Bagworm moth</name>
    <name type="synonym">Eumeta japonica</name>
    <dbReference type="NCBI Taxonomy" id="151549"/>
    <lineage>
        <taxon>Eukaryota</taxon>
        <taxon>Metazoa</taxon>
        <taxon>Ecdysozoa</taxon>
        <taxon>Arthropoda</taxon>
        <taxon>Hexapoda</taxon>
        <taxon>Insecta</taxon>
        <taxon>Pterygota</taxon>
        <taxon>Neoptera</taxon>
        <taxon>Endopterygota</taxon>
        <taxon>Lepidoptera</taxon>
        <taxon>Glossata</taxon>
        <taxon>Ditrysia</taxon>
        <taxon>Tineoidea</taxon>
        <taxon>Psychidae</taxon>
        <taxon>Oiketicinae</taxon>
        <taxon>Eumeta</taxon>
    </lineage>
</organism>
<comment type="caution">
    <text evidence="1">The sequence shown here is derived from an EMBL/GenBank/DDBJ whole genome shotgun (WGS) entry which is preliminary data.</text>
</comment>
<evidence type="ECO:0000313" key="2">
    <source>
        <dbReference type="Proteomes" id="UP000299102"/>
    </source>
</evidence>
<dbReference type="Proteomes" id="UP000299102">
    <property type="component" value="Unassembled WGS sequence"/>
</dbReference>
<sequence>MMGVKDGGCRVRVASAQITRNYDTEMTACEVVFVIYSVFADDTRRKVSHIHQGSRSLKTANRCALDHFVCTHVLSRDVKGCQEAPPPAVTDRHQ</sequence>
<keyword evidence="2" id="KW-1185">Reference proteome</keyword>
<proteinExistence type="predicted"/>
<name>A0A4C1VK69_EUMVA</name>
<evidence type="ECO:0000313" key="1">
    <source>
        <dbReference type="EMBL" id="GBP38697.1"/>
    </source>
</evidence>
<protein>
    <submittedName>
        <fullName evidence="1">Uncharacterized protein</fullName>
    </submittedName>
</protein>
<dbReference type="AlphaFoldDB" id="A0A4C1VK69"/>
<reference evidence="1 2" key="1">
    <citation type="journal article" date="2019" name="Commun. Biol.">
        <title>The bagworm genome reveals a unique fibroin gene that provides high tensile strength.</title>
        <authorList>
            <person name="Kono N."/>
            <person name="Nakamura H."/>
            <person name="Ohtoshi R."/>
            <person name="Tomita M."/>
            <person name="Numata K."/>
            <person name="Arakawa K."/>
        </authorList>
    </citation>
    <scope>NUCLEOTIDE SEQUENCE [LARGE SCALE GENOMIC DNA]</scope>
</reference>
<gene>
    <name evidence="1" type="ORF">EVAR_22345_1</name>
</gene>
<dbReference type="EMBL" id="BGZK01000353">
    <property type="protein sequence ID" value="GBP38697.1"/>
    <property type="molecule type" value="Genomic_DNA"/>
</dbReference>